<evidence type="ECO:0000313" key="3">
    <source>
        <dbReference type="EMBL" id="SEF40174.1"/>
    </source>
</evidence>
<sequence length="168" mass="18946">MHVFQPLPLDLIEINPFQKLSKEWAIVTAGTKVEANPMTVSWGGFGTFWGKSVLTIYVRESRFTKELIDKSDFFSVSFLPDDKRNALSVCGSLSGKDNNKWEQSGLTLNSRLGIPFPDEASLVYLCKKMAAVPITAETFMDKEIDKKFYAEGDYHTMYIGEIIDAMAR</sequence>
<dbReference type="Proteomes" id="UP000236726">
    <property type="component" value="Unassembled WGS sequence"/>
</dbReference>
<dbReference type="AlphaFoldDB" id="A0A1H5RPX6"/>
<dbReference type="STRING" id="1410661.GCA_000702205_00250"/>
<organism evidence="3 4">
    <name type="scientific">Lachnospira multipara</name>
    <dbReference type="NCBI Taxonomy" id="28051"/>
    <lineage>
        <taxon>Bacteria</taxon>
        <taxon>Bacillati</taxon>
        <taxon>Bacillota</taxon>
        <taxon>Clostridia</taxon>
        <taxon>Lachnospirales</taxon>
        <taxon>Lachnospiraceae</taxon>
        <taxon>Lachnospira</taxon>
    </lineage>
</organism>
<dbReference type="GO" id="GO:0010181">
    <property type="term" value="F:FMN binding"/>
    <property type="evidence" value="ECO:0007669"/>
    <property type="project" value="InterPro"/>
</dbReference>
<dbReference type="SUPFAM" id="SSF50475">
    <property type="entry name" value="FMN-binding split barrel"/>
    <property type="match status" value="1"/>
</dbReference>
<gene>
    <name evidence="3" type="ORF">SAMN05216537_101204</name>
</gene>
<comment type="similarity">
    <text evidence="1">Belongs to the flavoredoxin family.</text>
</comment>
<dbReference type="EMBL" id="FNUL01000001">
    <property type="protein sequence ID" value="SEF40174.1"/>
    <property type="molecule type" value="Genomic_DNA"/>
</dbReference>
<dbReference type="PANTHER" id="PTHR43567:SF5">
    <property type="entry name" value="HYPOTHETICAL CYTOSOLIC PROTEIN"/>
    <property type="match status" value="1"/>
</dbReference>
<dbReference type="GO" id="GO:0016646">
    <property type="term" value="F:oxidoreductase activity, acting on the CH-NH group of donors, NAD or NADP as acceptor"/>
    <property type="evidence" value="ECO:0007669"/>
    <property type="project" value="UniProtKB-ARBA"/>
</dbReference>
<dbReference type="Gene3D" id="2.30.110.10">
    <property type="entry name" value="Electron Transport, Fmn-binding Protein, Chain A"/>
    <property type="match status" value="1"/>
</dbReference>
<evidence type="ECO:0000259" key="2">
    <source>
        <dbReference type="Pfam" id="PF01613"/>
    </source>
</evidence>
<accession>A0A1H5RPX6</accession>
<protein>
    <submittedName>
        <fullName evidence="3">Flavin reductase like domain-containing protein</fullName>
    </submittedName>
</protein>
<proteinExistence type="inferred from homology"/>
<dbReference type="InterPro" id="IPR002563">
    <property type="entry name" value="Flavin_Rdtase-like_dom"/>
</dbReference>
<name>A0A1H5RPX6_9FIRM</name>
<dbReference type="InterPro" id="IPR052174">
    <property type="entry name" value="Flavoredoxin"/>
</dbReference>
<dbReference type="RefSeq" id="WP_027430682.1">
    <property type="nucleotide sequence ID" value="NZ_FNUL01000001.1"/>
</dbReference>
<dbReference type="Pfam" id="PF01613">
    <property type="entry name" value="Flavin_Reduct"/>
    <property type="match status" value="1"/>
</dbReference>
<dbReference type="PANTHER" id="PTHR43567">
    <property type="entry name" value="FLAVOREDOXIN-RELATED-RELATED"/>
    <property type="match status" value="1"/>
</dbReference>
<keyword evidence="4" id="KW-1185">Reference proteome</keyword>
<reference evidence="3 4" key="1">
    <citation type="submission" date="2016-10" db="EMBL/GenBank/DDBJ databases">
        <authorList>
            <person name="de Groot N.N."/>
        </authorList>
    </citation>
    <scope>NUCLEOTIDE SEQUENCE [LARGE SCALE GENOMIC DNA]</scope>
    <source>
        <strain evidence="3 4">D15d</strain>
    </source>
</reference>
<feature type="domain" description="Flavin reductase like" evidence="2">
    <location>
        <begin position="20"/>
        <end position="165"/>
    </location>
</feature>
<dbReference type="InterPro" id="IPR012349">
    <property type="entry name" value="Split_barrel_FMN-bd"/>
</dbReference>
<evidence type="ECO:0000256" key="1">
    <source>
        <dbReference type="ARBA" id="ARBA00038054"/>
    </source>
</evidence>
<evidence type="ECO:0000313" key="4">
    <source>
        <dbReference type="Proteomes" id="UP000236726"/>
    </source>
</evidence>